<dbReference type="GeneID" id="26633657"/>
<dbReference type="RefSeq" id="YP_009207165.1">
    <property type="nucleotide sequence ID" value="NC_028892.1"/>
</dbReference>
<feature type="compositionally biased region" description="Low complexity" evidence="1">
    <location>
        <begin position="40"/>
        <end position="49"/>
    </location>
</feature>
<protein>
    <submittedName>
        <fullName evidence="2">Uncharacterized protein</fullName>
    </submittedName>
</protein>
<accession>A0A0K1Y8Y5</accession>
<evidence type="ECO:0000313" key="2">
    <source>
        <dbReference type="EMBL" id="AKY03378.1"/>
    </source>
</evidence>
<dbReference type="Proteomes" id="UP000202677">
    <property type="component" value="Genome"/>
</dbReference>
<keyword evidence="3" id="KW-1185">Reference proteome</keyword>
<dbReference type="OrthoDB" id="15877at10239"/>
<gene>
    <name evidence="2" type="ORF">SEA_CALIBURN_68</name>
</gene>
<reference evidence="2 3" key="1">
    <citation type="submission" date="2015-06" db="EMBL/GenBank/DDBJ databases">
        <authorList>
            <person name="Ali D.J."/>
            <person name="Quadri S.Y."/>
            <person name="Delwel I.O."/>
            <person name="Rosado J.E."/>
            <person name="Bhuiyan S."/>
            <person name="Layton S.R."/>
            <person name="Benjamin R.C."/>
            <person name="Hughes L.E."/>
            <person name="Bradley K.W."/>
            <person name="Asai D.J."/>
            <person name="Bowman C.A."/>
            <person name="Russell D.A."/>
            <person name="Pope W.H."/>
            <person name="Jacobs-Sera D."/>
            <person name="Hendrix R.W."/>
            <person name="Hatfull G.F."/>
        </authorList>
    </citation>
    <scope>NUCLEOTIDE SEQUENCE [LARGE SCALE GENOMIC DNA]</scope>
</reference>
<dbReference type="EMBL" id="KT152029">
    <property type="protein sequence ID" value="AKY03378.1"/>
    <property type="molecule type" value="Genomic_DNA"/>
</dbReference>
<evidence type="ECO:0000313" key="3">
    <source>
        <dbReference type="Proteomes" id="UP000202677"/>
    </source>
</evidence>
<feature type="compositionally biased region" description="Low complexity" evidence="1">
    <location>
        <begin position="15"/>
        <end position="32"/>
    </location>
</feature>
<sequence>MPDPTRVRGGPPSCARSVTSTAPAPSATPVARTRPRRCVASRSVRSSRLSRSRPDPTIPRGHHTVIMGRIMDKLTDENVQDIMDTAAYGGITYWATEPTQEEFDALPEGKDYTIVEGVDDFPFGGREVDEVHYLSKDDIRLAFARLLDPGQEYVGREVHGYILDAWRDRDDDGIDTGHIDADAADVIVQVAALGEVRYG</sequence>
<organism evidence="2 3">
    <name type="scientific">Streptomyces phage Caliburn</name>
    <dbReference type="NCBI Taxonomy" id="1690425"/>
    <lineage>
        <taxon>Viruses</taxon>
        <taxon>Duplodnaviria</taxon>
        <taxon>Heunggongvirae</taxon>
        <taxon>Uroviricota</taxon>
        <taxon>Caudoviricetes</taxon>
        <taxon>Arquatrovirinae</taxon>
        <taxon>Likavirus</taxon>
        <taxon>Likavirus caliburn</taxon>
    </lineage>
</organism>
<evidence type="ECO:0000256" key="1">
    <source>
        <dbReference type="SAM" id="MobiDB-lite"/>
    </source>
</evidence>
<dbReference type="KEGG" id="vg:26633657"/>
<name>A0A0K1Y8Y5_9CAUD</name>
<feature type="region of interest" description="Disordered" evidence="1">
    <location>
        <begin position="1"/>
        <end position="62"/>
    </location>
</feature>
<proteinExistence type="predicted"/>